<evidence type="ECO:0000259" key="10">
    <source>
        <dbReference type="Pfam" id="PF08501"/>
    </source>
</evidence>
<dbReference type="Pfam" id="PF01488">
    <property type="entry name" value="Shikimate_DH"/>
    <property type="match status" value="1"/>
</dbReference>
<feature type="active site" description="Proton acceptor" evidence="8">
    <location>
        <position position="77"/>
    </location>
</feature>
<name>A0A238H1U7_9BURK</name>
<evidence type="ECO:0000256" key="5">
    <source>
        <dbReference type="ARBA" id="ARBA00023002"/>
    </source>
</evidence>
<dbReference type="GO" id="GO:0004764">
    <property type="term" value="F:shikimate 3-dehydrogenase (NADP+) activity"/>
    <property type="evidence" value="ECO:0007669"/>
    <property type="project" value="UniProtKB-UniRule"/>
</dbReference>
<dbReference type="SUPFAM" id="SSF53223">
    <property type="entry name" value="Aminoacid dehydrogenase-like, N-terminal domain"/>
    <property type="match status" value="1"/>
</dbReference>
<dbReference type="NCBIfam" id="TIGR00507">
    <property type="entry name" value="aroE"/>
    <property type="match status" value="1"/>
</dbReference>
<dbReference type="InterPro" id="IPR011342">
    <property type="entry name" value="Shikimate_DH"/>
</dbReference>
<feature type="domain" description="SDH C-terminal" evidence="11">
    <location>
        <begin position="254"/>
        <end position="284"/>
    </location>
</feature>
<feature type="binding site" evidence="8">
    <location>
        <position position="231"/>
    </location>
    <ligand>
        <name>NADP(+)</name>
        <dbReference type="ChEBI" id="CHEBI:58349"/>
    </ligand>
</feature>
<keyword evidence="4 8" id="KW-0521">NADP</keyword>
<feature type="binding site" evidence="8">
    <location>
        <begin position="138"/>
        <end position="142"/>
    </location>
    <ligand>
        <name>NADP(+)</name>
        <dbReference type="ChEBI" id="CHEBI:58349"/>
    </ligand>
</feature>
<feature type="binding site" evidence="8">
    <location>
        <position position="113"/>
    </location>
    <ligand>
        <name>shikimate</name>
        <dbReference type="ChEBI" id="CHEBI:36208"/>
    </ligand>
</feature>
<dbReference type="Gene3D" id="3.40.50.10860">
    <property type="entry name" value="Leucine Dehydrogenase, chain A, domain 1"/>
    <property type="match status" value="1"/>
</dbReference>
<dbReference type="PANTHER" id="PTHR21089">
    <property type="entry name" value="SHIKIMATE DEHYDROGENASE"/>
    <property type="match status" value="1"/>
</dbReference>
<gene>
    <name evidence="8" type="primary">aroE</name>
    <name evidence="12" type="ORF">BSIN_2482</name>
</gene>
<protein>
    <recommendedName>
        <fullName evidence="2 8">Shikimate dehydrogenase (NADP(+))</fullName>
        <shortName evidence="8">SDH</shortName>
        <ecNumber evidence="2 8">1.1.1.25</ecNumber>
    </recommendedName>
</protein>
<evidence type="ECO:0000256" key="3">
    <source>
        <dbReference type="ARBA" id="ARBA00022605"/>
    </source>
</evidence>
<proteinExistence type="inferred from homology"/>
<dbReference type="NCBIfam" id="NF001310">
    <property type="entry name" value="PRK00258.1-2"/>
    <property type="match status" value="1"/>
</dbReference>
<evidence type="ECO:0000259" key="11">
    <source>
        <dbReference type="Pfam" id="PF18317"/>
    </source>
</evidence>
<evidence type="ECO:0000259" key="9">
    <source>
        <dbReference type="Pfam" id="PF01488"/>
    </source>
</evidence>
<dbReference type="UniPathway" id="UPA00053">
    <property type="reaction ID" value="UER00087"/>
</dbReference>
<feature type="binding site" evidence="8">
    <location>
        <position position="254"/>
    </location>
    <ligand>
        <name>NADP(+)</name>
        <dbReference type="ChEBI" id="CHEBI:58349"/>
    </ligand>
</feature>
<dbReference type="InterPro" id="IPR006151">
    <property type="entry name" value="Shikm_DH/Glu-tRNA_Rdtase"/>
</dbReference>
<dbReference type="AlphaFoldDB" id="A0A238H1U7"/>
<feature type="binding site" evidence="8">
    <location>
        <begin position="162"/>
        <end position="167"/>
    </location>
    <ligand>
        <name>NADP(+)</name>
        <dbReference type="ChEBI" id="CHEBI:58349"/>
    </ligand>
</feature>
<feature type="binding site" evidence="8">
    <location>
        <begin position="26"/>
        <end position="28"/>
    </location>
    <ligand>
        <name>shikimate</name>
        <dbReference type="ChEBI" id="CHEBI:36208"/>
    </ligand>
</feature>
<feature type="binding site" evidence="8">
    <location>
        <position position="98"/>
    </location>
    <ligand>
        <name>shikimate</name>
        <dbReference type="ChEBI" id="CHEBI:36208"/>
    </ligand>
</feature>
<dbReference type="PANTHER" id="PTHR21089:SF1">
    <property type="entry name" value="BIFUNCTIONAL 3-DEHYDROQUINATE DEHYDRATASE_SHIKIMATE DEHYDROGENASE, CHLOROPLASTIC"/>
    <property type="match status" value="1"/>
</dbReference>
<dbReference type="HAMAP" id="MF_00222">
    <property type="entry name" value="Shikimate_DH_AroE"/>
    <property type="match status" value="1"/>
</dbReference>
<dbReference type="EMBL" id="FXAN01000039">
    <property type="protein sequence ID" value="SMF99261.1"/>
    <property type="molecule type" value="Genomic_DNA"/>
</dbReference>
<evidence type="ECO:0000256" key="2">
    <source>
        <dbReference type="ARBA" id="ARBA00012962"/>
    </source>
</evidence>
<comment type="pathway">
    <text evidence="1 8">Metabolic intermediate biosynthesis; chorismate biosynthesis; chorismate from D-erythrose 4-phosphate and phosphoenolpyruvate: step 4/7.</text>
</comment>
<dbReference type="GO" id="GO:0009423">
    <property type="term" value="P:chorismate biosynthetic process"/>
    <property type="evidence" value="ECO:0007669"/>
    <property type="project" value="UniProtKB-UniRule"/>
</dbReference>
<dbReference type="Pfam" id="PF18317">
    <property type="entry name" value="SDH_C"/>
    <property type="match status" value="1"/>
</dbReference>
<dbReference type="Proteomes" id="UP000198460">
    <property type="component" value="Unassembled WGS sequence"/>
</dbReference>
<comment type="similarity">
    <text evidence="8">Belongs to the shikimate dehydrogenase family.</text>
</comment>
<dbReference type="CDD" id="cd01065">
    <property type="entry name" value="NAD_bind_Shikimate_DH"/>
    <property type="match status" value="1"/>
</dbReference>
<feature type="binding site" evidence="8">
    <location>
        <position position="233"/>
    </location>
    <ligand>
        <name>shikimate</name>
        <dbReference type="ChEBI" id="CHEBI:36208"/>
    </ligand>
</feature>
<evidence type="ECO:0000256" key="6">
    <source>
        <dbReference type="ARBA" id="ARBA00023141"/>
    </source>
</evidence>
<dbReference type="InterPro" id="IPR041121">
    <property type="entry name" value="SDH_C"/>
</dbReference>
<keyword evidence="3 8" id="KW-0028">Amino-acid biosynthesis</keyword>
<organism evidence="12 13">
    <name type="scientific">Burkholderia singularis</name>
    <dbReference type="NCBI Taxonomy" id="1503053"/>
    <lineage>
        <taxon>Bacteria</taxon>
        <taxon>Pseudomonadati</taxon>
        <taxon>Pseudomonadota</taxon>
        <taxon>Betaproteobacteria</taxon>
        <taxon>Burkholderiales</taxon>
        <taxon>Burkholderiaceae</taxon>
        <taxon>Burkholderia</taxon>
        <taxon>pseudomallei group</taxon>
    </lineage>
</organism>
<dbReference type="FunFam" id="3.40.50.10860:FF:000006">
    <property type="entry name" value="Shikimate dehydrogenase (NADP(+))"/>
    <property type="match status" value="1"/>
</dbReference>
<keyword evidence="5 8" id="KW-0560">Oxidoreductase</keyword>
<accession>A0A238H1U7</accession>
<comment type="subunit">
    <text evidence="8">Homodimer.</text>
</comment>
<comment type="caution">
    <text evidence="8">Lacks conserved residue(s) required for the propagation of feature annotation.</text>
</comment>
<dbReference type="SUPFAM" id="SSF51735">
    <property type="entry name" value="NAD(P)-binding Rossmann-fold domains"/>
    <property type="match status" value="1"/>
</dbReference>
<evidence type="ECO:0000256" key="4">
    <source>
        <dbReference type="ARBA" id="ARBA00022857"/>
    </source>
</evidence>
<feature type="binding site" evidence="8">
    <location>
        <position position="261"/>
    </location>
    <ligand>
        <name>shikimate</name>
        <dbReference type="ChEBI" id="CHEBI:36208"/>
    </ligand>
</feature>
<dbReference type="InterPro" id="IPR022893">
    <property type="entry name" value="Shikimate_DH_fam"/>
</dbReference>
<dbReference type="GO" id="GO:0009073">
    <property type="term" value="P:aromatic amino acid family biosynthetic process"/>
    <property type="evidence" value="ECO:0007669"/>
    <property type="project" value="UniProtKB-KW"/>
</dbReference>
<dbReference type="InterPro" id="IPR013708">
    <property type="entry name" value="Shikimate_DH-bd_N"/>
</dbReference>
<feature type="binding site" evidence="8">
    <location>
        <position position="73"/>
    </location>
    <ligand>
        <name>shikimate</name>
        <dbReference type="ChEBI" id="CHEBI:36208"/>
    </ligand>
</feature>
<dbReference type="GO" id="GO:0050661">
    <property type="term" value="F:NADP binding"/>
    <property type="evidence" value="ECO:0007669"/>
    <property type="project" value="InterPro"/>
</dbReference>
<comment type="function">
    <text evidence="8">Involved in the biosynthesis of the chorismate, which leads to the biosynthesis of aromatic amino acids. Catalyzes the reversible NADPH linked reduction of 3-dehydroshikimate (DHSA) to yield shikimate (SA).</text>
</comment>
<reference evidence="12 13" key="1">
    <citation type="submission" date="2017-04" db="EMBL/GenBank/DDBJ databases">
        <authorList>
            <person name="Afonso C.L."/>
            <person name="Miller P.J."/>
            <person name="Scott M.A."/>
            <person name="Spackman E."/>
            <person name="Goraichik I."/>
            <person name="Dimitrov K.M."/>
            <person name="Suarez D.L."/>
            <person name="Swayne D.E."/>
        </authorList>
    </citation>
    <scope>NUCLEOTIDE SEQUENCE [LARGE SCALE GENOMIC DNA]</scope>
    <source>
        <strain evidence="12">LMG 28154</strain>
    </source>
</reference>
<evidence type="ECO:0000256" key="7">
    <source>
        <dbReference type="ARBA" id="ARBA00049442"/>
    </source>
</evidence>
<evidence type="ECO:0000256" key="8">
    <source>
        <dbReference type="HAMAP-Rule" id="MF_00222"/>
    </source>
</evidence>
<feature type="domain" description="Quinate/shikimate 5-dehydrogenase/glutamyl-tRNA reductase" evidence="9">
    <location>
        <begin position="126"/>
        <end position="178"/>
    </location>
</feature>
<evidence type="ECO:0000313" key="13">
    <source>
        <dbReference type="Proteomes" id="UP000198460"/>
    </source>
</evidence>
<dbReference type="InterPro" id="IPR046346">
    <property type="entry name" value="Aminoacid_DH-like_N_sf"/>
</dbReference>
<dbReference type="Pfam" id="PF08501">
    <property type="entry name" value="Shikimate_dh_N"/>
    <property type="match status" value="1"/>
</dbReference>
<dbReference type="GO" id="GO:0019632">
    <property type="term" value="P:shikimate metabolic process"/>
    <property type="evidence" value="ECO:0007669"/>
    <property type="project" value="InterPro"/>
</dbReference>
<dbReference type="EC" id="1.1.1.25" evidence="2 8"/>
<feature type="domain" description="Shikimate dehydrogenase substrate binding N-terminal" evidence="10">
    <location>
        <begin position="18"/>
        <end position="100"/>
    </location>
</feature>
<sequence length="293" mass="30241">MSAMIAGGGERAHDRYAVIGNPIAHSKSPFIHARFAEQTGEAIEYTHLLAPLDGFVTTVREFAAQGGRGLNVTVPFKLDAHALADTLSPRAMAAGAVNTLRFDETGVFGDNTDGAGLTRDIESNLGVSLAGARILLLGAGGAARGVVLPMLERGPAVLTIVNRTANKAQGLVDQFAAAARDAGCLLAGGGPEQVEREPYDVIVNATAGSLDAALPECDAAAFGPATLAYDMMYGARPTVFMEHARTLGARVADGLGMLVEQAAESFLVWRGVRPDSSPVLAALRAALAAPASH</sequence>
<comment type="catalytic activity">
    <reaction evidence="7 8">
        <text>shikimate + NADP(+) = 3-dehydroshikimate + NADPH + H(+)</text>
        <dbReference type="Rhea" id="RHEA:17737"/>
        <dbReference type="ChEBI" id="CHEBI:15378"/>
        <dbReference type="ChEBI" id="CHEBI:16630"/>
        <dbReference type="ChEBI" id="CHEBI:36208"/>
        <dbReference type="ChEBI" id="CHEBI:57783"/>
        <dbReference type="ChEBI" id="CHEBI:58349"/>
        <dbReference type="EC" id="1.1.1.25"/>
    </reaction>
</comment>
<keyword evidence="6 8" id="KW-0057">Aromatic amino acid biosynthesis</keyword>
<dbReference type="GO" id="GO:0008652">
    <property type="term" value="P:amino acid biosynthetic process"/>
    <property type="evidence" value="ECO:0007669"/>
    <property type="project" value="UniProtKB-KW"/>
</dbReference>
<evidence type="ECO:0000256" key="1">
    <source>
        <dbReference type="ARBA" id="ARBA00004871"/>
    </source>
</evidence>
<dbReference type="InterPro" id="IPR036291">
    <property type="entry name" value="NAD(P)-bd_dom_sf"/>
</dbReference>
<dbReference type="GO" id="GO:0005829">
    <property type="term" value="C:cytosol"/>
    <property type="evidence" value="ECO:0007669"/>
    <property type="project" value="TreeGrafter"/>
</dbReference>
<evidence type="ECO:0000313" key="12">
    <source>
        <dbReference type="EMBL" id="SMF99261.1"/>
    </source>
</evidence>
<dbReference type="Gene3D" id="3.40.50.720">
    <property type="entry name" value="NAD(P)-binding Rossmann-like Domain"/>
    <property type="match status" value="1"/>
</dbReference>